<gene>
    <name evidence="1" type="ORF">C0V70_17580</name>
</gene>
<dbReference type="KEGG" id="bsto:C0V70_17580"/>
<reference evidence="1 2" key="1">
    <citation type="submission" date="2018-01" db="EMBL/GenBank/DDBJ databases">
        <title>Complete genome sequence of Bacteriovorax stolpii DSM12778.</title>
        <authorList>
            <person name="Tang B."/>
            <person name="Chang J."/>
        </authorList>
    </citation>
    <scope>NUCLEOTIDE SEQUENCE [LARGE SCALE GENOMIC DNA]</scope>
    <source>
        <strain evidence="1 2">DSM 12778</strain>
    </source>
</reference>
<keyword evidence="2" id="KW-1185">Reference proteome</keyword>
<dbReference type="EMBL" id="CP025704">
    <property type="protein sequence ID" value="AUN99882.1"/>
    <property type="molecule type" value="Genomic_DNA"/>
</dbReference>
<protein>
    <submittedName>
        <fullName evidence="1">Uncharacterized protein</fullName>
    </submittedName>
</protein>
<dbReference type="AlphaFoldDB" id="A0A2K9NWJ3"/>
<sequence length="261" mass="30389">MITEKMVKTHLTKALSEGGLIAENLKVTELEKKTTSFRSLDELDYNHPENKAFYSAAYALMDAHAQELITEHKRRIGGFNLYPINFHAGRIQIRPRVFSGQYRMGFCNFELASSMLSAGVLEKLNELYRFIRSEVESEVEYNTEDSTMVLHRTGWEPPHFHVQDKDHADDIYSVSYAVRIAGTKESTSVFDFFSDSFKVFDSPENSITKIYFKSKFIHQVFKTSIKDDDLYFFFVWDGCKFKKPINLDDNIYVQRLYCPKV</sequence>
<evidence type="ECO:0000313" key="2">
    <source>
        <dbReference type="Proteomes" id="UP000235584"/>
    </source>
</evidence>
<organism evidence="1 2">
    <name type="scientific">Bacteriovorax stolpii</name>
    <name type="common">Bdellovibrio stolpii</name>
    <dbReference type="NCBI Taxonomy" id="960"/>
    <lineage>
        <taxon>Bacteria</taxon>
        <taxon>Pseudomonadati</taxon>
        <taxon>Bdellovibrionota</taxon>
        <taxon>Bacteriovoracia</taxon>
        <taxon>Bacteriovoracales</taxon>
        <taxon>Bacteriovoracaceae</taxon>
        <taxon>Bacteriovorax</taxon>
    </lineage>
</organism>
<accession>A0A2K9NWJ3</accession>
<evidence type="ECO:0000313" key="1">
    <source>
        <dbReference type="EMBL" id="AUN99882.1"/>
    </source>
</evidence>
<proteinExistence type="predicted"/>
<name>A0A2K9NWJ3_BACTC</name>
<dbReference type="Proteomes" id="UP000235584">
    <property type="component" value="Chromosome"/>
</dbReference>